<evidence type="ECO:0000313" key="2">
    <source>
        <dbReference type="EMBL" id="TOZ06194.1"/>
    </source>
</evidence>
<dbReference type="Gene3D" id="1.10.260.40">
    <property type="entry name" value="lambda repressor-like DNA-binding domains"/>
    <property type="match status" value="1"/>
</dbReference>
<dbReference type="EMBL" id="QFDK01000001">
    <property type="protein sequence ID" value="TOZ06194.1"/>
    <property type="molecule type" value="Genomic_DNA"/>
</dbReference>
<evidence type="ECO:0000313" key="3">
    <source>
        <dbReference type="Proteomes" id="UP000785759"/>
    </source>
</evidence>
<dbReference type="InterPro" id="IPR001387">
    <property type="entry name" value="Cro/C1-type_HTH"/>
</dbReference>
<gene>
    <name evidence="2" type="ORF">DIS17_00755</name>
</gene>
<dbReference type="PROSITE" id="PS50943">
    <property type="entry name" value="HTH_CROC1"/>
    <property type="match status" value="1"/>
</dbReference>
<feature type="domain" description="HTH cro/C1-type" evidence="1">
    <location>
        <begin position="2"/>
        <end position="55"/>
    </location>
</feature>
<reference evidence="2" key="1">
    <citation type="submission" date="2018-05" db="EMBL/GenBank/DDBJ databases">
        <title>Genome Comparison of Lactic Acid Bacteria Isolated from non-Wheat Sourdough.</title>
        <authorList>
            <person name="Rice T."/>
            <person name="Axel C."/>
            <person name="Lynch K.M."/>
            <person name="Benz C."/>
            <person name="Arendt E.K."/>
            <person name="Coffey A."/>
        </authorList>
    </citation>
    <scope>NUCLEOTIDE SEQUENCE</scope>
    <source>
        <strain evidence="2">TR055</strain>
    </source>
</reference>
<accession>A0AAJ5K6E5</accession>
<name>A0AAJ5K6E5_LEVBR</name>
<sequence length="188" mass="21010">MLRISKGMTMNEFGNLIDSNVKSGTVTNWESGKNAPNKKRLKRIADLCGVSVDFLLNGTQMSIRDIKRFQSALIDKNTLTNEEKRIAREISIENRLAIQAASEPFDKISRQVFKDSFLAGLSPEERALANQISILFGKISDSGVSDNFLEGFTVYLREITGLLSGSISKKDFGEYQDTLSKCIDKNFK</sequence>
<dbReference type="InterPro" id="IPR010982">
    <property type="entry name" value="Lambda_DNA-bd_dom_sf"/>
</dbReference>
<protein>
    <submittedName>
        <fullName evidence="2">XRE family transcriptional regulator</fullName>
    </submittedName>
</protein>
<dbReference type="GO" id="GO:0003677">
    <property type="term" value="F:DNA binding"/>
    <property type="evidence" value="ECO:0007669"/>
    <property type="project" value="InterPro"/>
</dbReference>
<proteinExistence type="predicted"/>
<dbReference type="SMART" id="SM00530">
    <property type="entry name" value="HTH_XRE"/>
    <property type="match status" value="1"/>
</dbReference>
<dbReference type="Proteomes" id="UP000785759">
    <property type="component" value="Unassembled WGS sequence"/>
</dbReference>
<dbReference type="CDD" id="cd00093">
    <property type="entry name" value="HTH_XRE"/>
    <property type="match status" value="1"/>
</dbReference>
<dbReference type="AlphaFoldDB" id="A0AAJ5K6E5"/>
<dbReference type="Pfam" id="PF01381">
    <property type="entry name" value="HTH_3"/>
    <property type="match status" value="1"/>
</dbReference>
<comment type="caution">
    <text evidence="2">The sequence shown here is derived from an EMBL/GenBank/DDBJ whole genome shotgun (WGS) entry which is preliminary data.</text>
</comment>
<dbReference type="SUPFAM" id="SSF47413">
    <property type="entry name" value="lambda repressor-like DNA-binding domains"/>
    <property type="match status" value="1"/>
</dbReference>
<evidence type="ECO:0000259" key="1">
    <source>
        <dbReference type="PROSITE" id="PS50943"/>
    </source>
</evidence>
<organism evidence="2 3">
    <name type="scientific">Levilactobacillus brevis</name>
    <name type="common">Lactobacillus brevis</name>
    <dbReference type="NCBI Taxonomy" id="1580"/>
    <lineage>
        <taxon>Bacteria</taxon>
        <taxon>Bacillati</taxon>
        <taxon>Bacillota</taxon>
        <taxon>Bacilli</taxon>
        <taxon>Lactobacillales</taxon>
        <taxon>Lactobacillaceae</taxon>
        <taxon>Levilactobacillus</taxon>
    </lineage>
</organism>